<organism evidence="2 3">
    <name type="scientific">Paraburkholderia terrae</name>
    <dbReference type="NCBI Taxonomy" id="311230"/>
    <lineage>
        <taxon>Bacteria</taxon>
        <taxon>Pseudomonadati</taxon>
        <taxon>Pseudomonadota</taxon>
        <taxon>Betaproteobacteria</taxon>
        <taxon>Burkholderiales</taxon>
        <taxon>Burkholderiaceae</taxon>
        <taxon>Paraburkholderia</taxon>
    </lineage>
</organism>
<evidence type="ECO:0000256" key="1">
    <source>
        <dbReference type="SAM" id="MobiDB-lite"/>
    </source>
</evidence>
<sequence>MPLPMQRLLRLIDMRRTFVIARAHVVPTLPGHPCRPRLRTMLRVPHRRTIMTIRPMRITHIRGTLAMRMRTMLVPTRRQRRMHGRTPTTMRHLNAQMLASAEHFGAAVATRIEMPMTLAIRADHPQIRAATDEHHVAIDNARNIDIARRRHINRLRRRAHHNSRRRWRRCLHGNDSGLRPRPRGRRGDLLLAGDATG</sequence>
<protein>
    <submittedName>
        <fullName evidence="2">Uncharacterized protein</fullName>
    </submittedName>
</protein>
<name>A0ABM7TMW4_9BURK</name>
<evidence type="ECO:0000313" key="2">
    <source>
        <dbReference type="EMBL" id="BCZ80495.1"/>
    </source>
</evidence>
<dbReference type="Proteomes" id="UP001319874">
    <property type="component" value="Chromosome 2"/>
</dbReference>
<feature type="region of interest" description="Disordered" evidence="1">
    <location>
        <begin position="171"/>
        <end position="197"/>
    </location>
</feature>
<accession>A0ABM7TMW4</accession>
<gene>
    <name evidence="2" type="ORF">PTKU64_41700</name>
</gene>
<reference evidence="2 3" key="1">
    <citation type="journal article" date="2022" name="Front. Microbiol.">
        <title>Identification and characterization of a novel class of self-sufficient cytochrome P450 hydroxylase involved in cyclohexanecarboxylate degradation in Paraburkholderia terrae strain KU-64.</title>
        <authorList>
            <person name="Yamamoto T."/>
            <person name="Hasegawa Y."/>
            <person name="Iwaki H."/>
        </authorList>
    </citation>
    <scope>NUCLEOTIDE SEQUENCE [LARGE SCALE GENOMIC DNA]</scope>
    <source>
        <strain evidence="2 3">KU-64</strain>
    </source>
</reference>
<evidence type="ECO:0000313" key="3">
    <source>
        <dbReference type="Proteomes" id="UP001319874"/>
    </source>
</evidence>
<dbReference type="EMBL" id="AP024956">
    <property type="protein sequence ID" value="BCZ80495.1"/>
    <property type="molecule type" value="Genomic_DNA"/>
</dbReference>
<keyword evidence="3" id="KW-1185">Reference proteome</keyword>
<proteinExistence type="predicted"/>